<proteinExistence type="predicted"/>
<dbReference type="GO" id="GO:0016787">
    <property type="term" value="F:hydrolase activity"/>
    <property type="evidence" value="ECO:0007669"/>
    <property type="project" value="UniProtKB-KW"/>
</dbReference>
<dbReference type="Proteomes" id="UP001596447">
    <property type="component" value="Unassembled WGS sequence"/>
</dbReference>
<sequence length="172" mass="18806">MNKKDHVLNGLLLAVGLGYVLHPNGDLQTLRTVAAVLVPVTLGALAPDIDTDFGKHRKTLHNVFFVGVFFAYPFFFDNLQYVWIGVVTHYVLDVVGSKRGIALFYPLWDREFGLPVGVTTSSQYATLVTIVVTVLELVLVAVAIYYVPHLLPPGIEDPLGRINATATAAMGR</sequence>
<dbReference type="AlphaFoldDB" id="A0ABD5Z4Z3"/>
<reference evidence="2 3" key="1">
    <citation type="journal article" date="2019" name="Int. J. Syst. Evol. Microbiol.">
        <title>The Global Catalogue of Microorganisms (GCM) 10K type strain sequencing project: providing services to taxonomists for standard genome sequencing and annotation.</title>
        <authorList>
            <consortium name="The Broad Institute Genomics Platform"/>
            <consortium name="The Broad Institute Genome Sequencing Center for Infectious Disease"/>
            <person name="Wu L."/>
            <person name="Ma J."/>
        </authorList>
    </citation>
    <scope>NUCLEOTIDE SEQUENCE [LARGE SCALE GENOMIC DNA]</scope>
    <source>
        <strain evidence="2 3">XZGYJ-43</strain>
    </source>
</reference>
<keyword evidence="1" id="KW-1133">Transmembrane helix</keyword>
<dbReference type="EMBL" id="JBHTAR010000011">
    <property type="protein sequence ID" value="MFC7200327.1"/>
    <property type="molecule type" value="Genomic_DNA"/>
</dbReference>
<keyword evidence="3" id="KW-1185">Reference proteome</keyword>
<accession>A0ABD5Z4Z3</accession>
<feature type="transmembrane region" description="Helical" evidence="1">
    <location>
        <begin position="59"/>
        <end position="76"/>
    </location>
</feature>
<keyword evidence="1" id="KW-0472">Membrane</keyword>
<feature type="transmembrane region" description="Helical" evidence="1">
    <location>
        <begin position="7"/>
        <end position="22"/>
    </location>
</feature>
<dbReference type="InterPro" id="IPR007404">
    <property type="entry name" value="YdjM-like"/>
</dbReference>
<organism evidence="2 3">
    <name type="scientific">Halospeciosus flavus</name>
    <dbReference type="NCBI Taxonomy" id="3032283"/>
    <lineage>
        <taxon>Archaea</taxon>
        <taxon>Methanobacteriati</taxon>
        <taxon>Methanobacteriota</taxon>
        <taxon>Stenosarchaea group</taxon>
        <taxon>Halobacteria</taxon>
        <taxon>Halobacteriales</taxon>
        <taxon>Halobacteriaceae</taxon>
        <taxon>Halospeciosus</taxon>
    </lineage>
</organism>
<name>A0ABD5Z4Z3_9EURY</name>
<gene>
    <name evidence="2" type="ORF">ACFQJ9_13045</name>
</gene>
<evidence type="ECO:0000313" key="2">
    <source>
        <dbReference type="EMBL" id="MFC7200327.1"/>
    </source>
</evidence>
<dbReference type="Pfam" id="PF04307">
    <property type="entry name" value="YdjM"/>
    <property type="match status" value="1"/>
</dbReference>
<feature type="transmembrane region" description="Helical" evidence="1">
    <location>
        <begin position="124"/>
        <end position="147"/>
    </location>
</feature>
<keyword evidence="1" id="KW-0812">Transmembrane</keyword>
<feature type="transmembrane region" description="Helical" evidence="1">
    <location>
        <begin position="28"/>
        <end position="47"/>
    </location>
</feature>
<dbReference type="RefSeq" id="WP_279527112.1">
    <property type="nucleotide sequence ID" value="NZ_CP122312.1"/>
</dbReference>
<comment type="caution">
    <text evidence="2">The sequence shown here is derived from an EMBL/GenBank/DDBJ whole genome shotgun (WGS) entry which is preliminary data.</text>
</comment>
<keyword evidence="2" id="KW-0378">Hydrolase</keyword>
<evidence type="ECO:0000313" key="3">
    <source>
        <dbReference type="Proteomes" id="UP001596447"/>
    </source>
</evidence>
<protein>
    <submittedName>
        <fullName evidence="2">Metal-dependent hydrolase</fullName>
    </submittedName>
</protein>
<evidence type="ECO:0000256" key="1">
    <source>
        <dbReference type="SAM" id="Phobius"/>
    </source>
</evidence>